<feature type="domain" description="Retropepsin-like aspartic endopeptidase" evidence="1">
    <location>
        <begin position="11"/>
        <end position="144"/>
    </location>
</feature>
<dbReference type="Pfam" id="PF05618">
    <property type="entry name" value="Zn_protease"/>
    <property type="match status" value="1"/>
</dbReference>
<sequence length="149" mass="17037">MSDSSQTPSLVGWREWIALPDLGVAALKCKVDTGARTSALHAFSVKEFKRAGQRWVKFGLHPHQGSDEEVWCEALVKDVRQVRDSGGHTTRRYFIETHVVIGKMQYLIELSLTRRDNMRFRMLLGREALKGRFYVDPARSYLMGKDLAP</sequence>
<dbReference type="PANTHER" id="PTHR38037">
    <property type="entry name" value="ZN_PROTEASE DOMAIN-CONTAINING PROTEIN"/>
    <property type="match status" value="1"/>
</dbReference>
<dbReference type="SUPFAM" id="SSF50630">
    <property type="entry name" value="Acid proteases"/>
    <property type="match status" value="1"/>
</dbReference>
<evidence type="ECO:0000313" key="2">
    <source>
        <dbReference type="EMBL" id="KAA0875674.1"/>
    </source>
</evidence>
<dbReference type="InterPro" id="IPR021109">
    <property type="entry name" value="Peptidase_aspartic_dom_sf"/>
</dbReference>
<gene>
    <name evidence="2" type="ORF">E1H14_02965</name>
</gene>
<evidence type="ECO:0000313" key="3">
    <source>
        <dbReference type="Proteomes" id="UP000325302"/>
    </source>
</evidence>
<name>A0A5A9W5E9_9GAMM</name>
<protein>
    <submittedName>
        <fullName evidence="2">ATP-dependent zinc protease</fullName>
    </submittedName>
</protein>
<dbReference type="InterPro" id="IPR008503">
    <property type="entry name" value="Asp_endopeptidase"/>
</dbReference>
<keyword evidence="2" id="KW-0645">Protease</keyword>
<dbReference type="GO" id="GO:0008233">
    <property type="term" value="F:peptidase activity"/>
    <property type="evidence" value="ECO:0007669"/>
    <property type="project" value="UniProtKB-KW"/>
</dbReference>
<organism evidence="2 3">
    <name type="scientific">Nitrincola tapanii</name>
    <dbReference type="NCBI Taxonomy" id="1708751"/>
    <lineage>
        <taxon>Bacteria</taxon>
        <taxon>Pseudomonadati</taxon>
        <taxon>Pseudomonadota</taxon>
        <taxon>Gammaproteobacteria</taxon>
        <taxon>Oceanospirillales</taxon>
        <taxon>Oceanospirillaceae</taxon>
        <taxon>Nitrincola</taxon>
    </lineage>
</organism>
<dbReference type="AlphaFoldDB" id="A0A5A9W5E9"/>
<reference evidence="2 3" key="1">
    <citation type="submission" date="2019-03" db="EMBL/GenBank/DDBJ databases">
        <title>Nitrincola sp. nov. isolated from an Indian soda lake.</title>
        <authorList>
            <person name="Joshi A."/>
            <person name="Thite S.V."/>
            <person name="Joseph N."/>
            <person name="Dhotre D."/>
            <person name="Moorthy M."/>
            <person name="Shouche Y.S."/>
        </authorList>
    </citation>
    <scope>NUCLEOTIDE SEQUENCE [LARGE SCALE GENOMIC DNA]</scope>
    <source>
        <strain evidence="2 3">MEB193</strain>
    </source>
</reference>
<keyword evidence="3" id="KW-1185">Reference proteome</keyword>
<comment type="caution">
    <text evidence="2">The sequence shown here is derived from an EMBL/GenBank/DDBJ whole genome shotgun (WGS) entry which is preliminary data.</text>
</comment>
<dbReference type="EMBL" id="SMRS01000002">
    <property type="protein sequence ID" value="KAA0875674.1"/>
    <property type="molecule type" value="Genomic_DNA"/>
</dbReference>
<dbReference type="PANTHER" id="PTHR38037:SF1">
    <property type="entry name" value="ATP-DEPENDENT ZINC PROTEASE DOMAIN-CONTAINING PROTEIN-RELATED"/>
    <property type="match status" value="1"/>
</dbReference>
<evidence type="ECO:0000259" key="1">
    <source>
        <dbReference type="Pfam" id="PF05618"/>
    </source>
</evidence>
<dbReference type="OrthoDB" id="9782977at2"/>
<dbReference type="RefSeq" id="WP_149389979.1">
    <property type="nucleotide sequence ID" value="NZ_SMRS01000002.1"/>
</dbReference>
<keyword evidence="2" id="KW-0378">Hydrolase</keyword>
<dbReference type="Gene3D" id="2.40.70.10">
    <property type="entry name" value="Acid Proteases"/>
    <property type="match status" value="1"/>
</dbReference>
<proteinExistence type="predicted"/>
<dbReference type="GO" id="GO:0006508">
    <property type="term" value="P:proteolysis"/>
    <property type="evidence" value="ECO:0007669"/>
    <property type="project" value="UniProtKB-KW"/>
</dbReference>
<dbReference type="Proteomes" id="UP000325302">
    <property type="component" value="Unassembled WGS sequence"/>
</dbReference>
<accession>A0A5A9W5E9</accession>